<dbReference type="RefSeq" id="WP_017523912.1">
    <property type="nucleotide sequence ID" value="NZ_JACCEX010000002.1"/>
</dbReference>
<reference evidence="6 7" key="1">
    <citation type="submission" date="2018-04" db="EMBL/GenBank/DDBJ databases">
        <title>Genomic Encyclopedia of Type Strains, Phase IV (KMG-IV): sequencing the most valuable type-strain genomes for metagenomic binning, comparative biology and taxonomic classification.</title>
        <authorList>
            <person name="Goeker M."/>
        </authorList>
    </citation>
    <scope>NUCLEOTIDE SEQUENCE [LARGE SCALE GENOMIC DNA]</scope>
    <source>
        <strain evidence="6 7">DSM 10065</strain>
    </source>
</reference>
<protein>
    <recommendedName>
        <fullName evidence="3">Glycine cleavage system H protein</fullName>
    </recommendedName>
</protein>
<dbReference type="PANTHER" id="PTHR11715">
    <property type="entry name" value="GLYCINE CLEAVAGE SYSTEM H PROTEIN"/>
    <property type="match status" value="1"/>
</dbReference>
<dbReference type="HAMAP" id="MF_00272">
    <property type="entry name" value="GcvH"/>
    <property type="match status" value="1"/>
</dbReference>
<dbReference type="CDD" id="cd06848">
    <property type="entry name" value="GCS_H"/>
    <property type="match status" value="1"/>
</dbReference>
<dbReference type="NCBIfam" id="NF002270">
    <property type="entry name" value="PRK01202.1"/>
    <property type="match status" value="1"/>
</dbReference>
<dbReference type="AlphaFoldDB" id="A0A2U1CLZ8"/>
<accession>A0A2U1CLZ8</accession>
<dbReference type="STRING" id="1231391.GCA_000308195_01552"/>
<dbReference type="PROSITE" id="PS50968">
    <property type="entry name" value="BIOTINYL_LIPOYL"/>
    <property type="match status" value="1"/>
</dbReference>
<keyword evidence="2 3" id="KW-0450">Lipoyl</keyword>
<evidence type="ECO:0000313" key="6">
    <source>
        <dbReference type="EMBL" id="PVY62036.1"/>
    </source>
</evidence>
<dbReference type="SUPFAM" id="SSF51230">
    <property type="entry name" value="Single hybrid motif"/>
    <property type="match status" value="1"/>
</dbReference>
<evidence type="ECO:0000256" key="3">
    <source>
        <dbReference type="HAMAP-Rule" id="MF_00272"/>
    </source>
</evidence>
<comment type="cofactor">
    <cofactor evidence="3">
        <name>(R)-lipoate</name>
        <dbReference type="ChEBI" id="CHEBI:83088"/>
    </cofactor>
    <text evidence="3">Binds 1 lipoyl cofactor covalently.</text>
</comment>
<gene>
    <name evidence="3" type="primary">gcvH</name>
    <name evidence="6" type="ORF">C7440_1525</name>
</gene>
<keyword evidence="7" id="KW-1185">Reference proteome</keyword>
<comment type="subunit">
    <text evidence="3">The glycine cleavage system is composed of four proteins: P, T, L and H.</text>
</comment>
<dbReference type="Gene3D" id="2.40.50.100">
    <property type="match status" value="1"/>
</dbReference>
<organism evidence="6 7">
    <name type="scientific">Pusillimonas noertemannii</name>
    <dbReference type="NCBI Taxonomy" id="305977"/>
    <lineage>
        <taxon>Bacteria</taxon>
        <taxon>Pseudomonadati</taxon>
        <taxon>Pseudomonadota</taxon>
        <taxon>Betaproteobacteria</taxon>
        <taxon>Burkholderiales</taxon>
        <taxon>Alcaligenaceae</taxon>
        <taxon>Pusillimonas</taxon>
    </lineage>
</organism>
<name>A0A2U1CLZ8_9BURK</name>
<dbReference type="GO" id="GO:0019464">
    <property type="term" value="P:glycine decarboxylation via glycine cleavage system"/>
    <property type="evidence" value="ECO:0007669"/>
    <property type="project" value="UniProtKB-UniRule"/>
</dbReference>
<dbReference type="InterPro" id="IPR011053">
    <property type="entry name" value="Single_hybrid_motif"/>
</dbReference>
<dbReference type="EMBL" id="QEKO01000002">
    <property type="protein sequence ID" value="PVY62036.1"/>
    <property type="molecule type" value="Genomic_DNA"/>
</dbReference>
<evidence type="ECO:0000256" key="4">
    <source>
        <dbReference type="PIRSR" id="PIRSR617453-50"/>
    </source>
</evidence>
<dbReference type="InterPro" id="IPR017453">
    <property type="entry name" value="GCV_H_sub"/>
</dbReference>
<evidence type="ECO:0000256" key="2">
    <source>
        <dbReference type="ARBA" id="ARBA00022823"/>
    </source>
</evidence>
<sequence>MNQPDDRKYTPSHEWVKNEDDVLLVGITDNAQDQLGDLVFVGDFKVGAKLKAGETAGVVESVKAASDIYAPVAGEIVAFNEVLDSQPDLINQTPYEAWIFKIRPSNATDIEALLDANGYQDLVDSN</sequence>
<dbReference type="OrthoDB" id="9796712at2"/>
<dbReference type="InterPro" id="IPR033753">
    <property type="entry name" value="GCV_H/Fam206"/>
</dbReference>
<dbReference type="InterPro" id="IPR000089">
    <property type="entry name" value="Biotin_lipoyl"/>
</dbReference>
<evidence type="ECO:0000259" key="5">
    <source>
        <dbReference type="PROSITE" id="PS50968"/>
    </source>
</evidence>
<dbReference type="NCBIfam" id="TIGR00527">
    <property type="entry name" value="gcvH"/>
    <property type="match status" value="1"/>
</dbReference>
<proteinExistence type="inferred from homology"/>
<dbReference type="Pfam" id="PF01597">
    <property type="entry name" value="GCV_H"/>
    <property type="match status" value="1"/>
</dbReference>
<dbReference type="GO" id="GO:0009249">
    <property type="term" value="P:protein lipoylation"/>
    <property type="evidence" value="ECO:0007669"/>
    <property type="project" value="TreeGrafter"/>
</dbReference>
<dbReference type="PANTHER" id="PTHR11715:SF3">
    <property type="entry name" value="GLYCINE CLEAVAGE SYSTEM H PROTEIN-RELATED"/>
    <property type="match status" value="1"/>
</dbReference>
<feature type="modified residue" description="N6-lipoyllysine" evidence="3 4">
    <location>
        <position position="63"/>
    </location>
</feature>
<dbReference type="Proteomes" id="UP000246145">
    <property type="component" value="Unassembled WGS sequence"/>
</dbReference>
<dbReference type="InterPro" id="IPR002930">
    <property type="entry name" value="GCV_H"/>
</dbReference>
<evidence type="ECO:0000313" key="7">
    <source>
        <dbReference type="Proteomes" id="UP000246145"/>
    </source>
</evidence>
<dbReference type="GO" id="GO:0005960">
    <property type="term" value="C:glycine cleavage complex"/>
    <property type="evidence" value="ECO:0007669"/>
    <property type="project" value="InterPro"/>
</dbReference>
<feature type="domain" description="Lipoyl-binding" evidence="5">
    <location>
        <begin position="22"/>
        <end position="103"/>
    </location>
</feature>
<evidence type="ECO:0000256" key="1">
    <source>
        <dbReference type="ARBA" id="ARBA00009249"/>
    </source>
</evidence>
<dbReference type="PROSITE" id="PS00189">
    <property type="entry name" value="LIPOYL"/>
    <property type="match status" value="1"/>
</dbReference>
<comment type="similarity">
    <text evidence="1 3">Belongs to the GcvH family.</text>
</comment>
<comment type="caution">
    <text evidence="6">The sequence shown here is derived from an EMBL/GenBank/DDBJ whole genome shotgun (WGS) entry which is preliminary data.</text>
</comment>
<dbReference type="InterPro" id="IPR003016">
    <property type="entry name" value="2-oxoA_DH_lipoyl-BS"/>
</dbReference>
<comment type="function">
    <text evidence="3">The glycine cleavage system catalyzes the degradation of glycine. The H protein shuttles the methylamine group of glycine from the P protein to the T protein.</text>
</comment>
<dbReference type="GO" id="GO:0005829">
    <property type="term" value="C:cytosol"/>
    <property type="evidence" value="ECO:0007669"/>
    <property type="project" value="TreeGrafter"/>
</dbReference>